<organism evidence="1">
    <name type="scientific">Rhizophora mucronata</name>
    <name type="common">Asiatic mangrove</name>
    <dbReference type="NCBI Taxonomy" id="61149"/>
    <lineage>
        <taxon>Eukaryota</taxon>
        <taxon>Viridiplantae</taxon>
        <taxon>Streptophyta</taxon>
        <taxon>Embryophyta</taxon>
        <taxon>Tracheophyta</taxon>
        <taxon>Spermatophyta</taxon>
        <taxon>Magnoliopsida</taxon>
        <taxon>eudicotyledons</taxon>
        <taxon>Gunneridae</taxon>
        <taxon>Pentapetalae</taxon>
        <taxon>rosids</taxon>
        <taxon>fabids</taxon>
        <taxon>Malpighiales</taxon>
        <taxon>Rhizophoraceae</taxon>
        <taxon>Rhizophora</taxon>
    </lineage>
</organism>
<reference evidence="1" key="1">
    <citation type="submission" date="2018-02" db="EMBL/GenBank/DDBJ databases">
        <title>Rhizophora mucronata_Transcriptome.</title>
        <authorList>
            <person name="Meera S.P."/>
            <person name="Sreeshan A."/>
            <person name="Augustine A."/>
        </authorList>
    </citation>
    <scope>NUCLEOTIDE SEQUENCE</scope>
    <source>
        <tissue evidence="1">Leaf</tissue>
    </source>
</reference>
<name>A0A2P2NHL4_RHIMU</name>
<dbReference type="EMBL" id="GGEC01061472">
    <property type="protein sequence ID" value="MBX41956.1"/>
    <property type="molecule type" value="Transcribed_RNA"/>
</dbReference>
<protein>
    <submittedName>
        <fullName evidence="1">Uncharacterized protein</fullName>
    </submittedName>
</protein>
<accession>A0A2P2NHL4</accession>
<evidence type="ECO:0000313" key="1">
    <source>
        <dbReference type="EMBL" id="MBX41956.1"/>
    </source>
</evidence>
<proteinExistence type="predicted"/>
<dbReference type="AlphaFoldDB" id="A0A2P2NHL4"/>
<sequence length="37" mass="4230">MNFMNPHFYGNCYMMQKGKGKRCLIDSEVSLVISSLS</sequence>